<feature type="non-terminal residue" evidence="1">
    <location>
        <position position="151"/>
    </location>
</feature>
<dbReference type="OrthoDB" id="978419at2759"/>
<reference evidence="1 2" key="1">
    <citation type="journal article" date="2019" name="Genome Biol. Evol.">
        <title>Insights into the evolution of the New World diploid cottons (Gossypium, subgenus Houzingenia) based on genome sequencing.</title>
        <authorList>
            <person name="Grover C.E."/>
            <person name="Arick M.A. 2nd"/>
            <person name="Thrash A."/>
            <person name="Conover J.L."/>
            <person name="Sanders W.S."/>
            <person name="Peterson D.G."/>
            <person name="Frelichowski J.E."/>
            <person name="Scheffler J.A."/>
            <person name="Scheffler B.E."/>
            <person name="Wendel J.F."/>
        </authorList>
    </citation>
    <scope>NUCLEOTIDE SEQUENCE [LARGE SCALE GENOMIC DNA]</scope>
    <source>
        <strain evidence="1">1</strain>
        <tissue evidence="1">Leaf</tissue>
    </source>
</reference>
<dbReference type="AlphaFoldDB" id="A0A7J9N3H8"/>
<organism evidence="1 2">
    <name type="scientific">Gossypium schwendimanii</name>
    <name type="common">Cotton</name>
    <dbReference type="NCBI Taxonomy" id="34291"/>
    <lineage>
        <taxon>Eukaryota</taxon>
        <taxon>Viridiplantae</taxon>
        <taxon>Streptophyta</taxon>
        <taxon>Embryophyta</taxon>
        <taxon>Tracheophyta</taxon>
        <taxon>Spermatophyta</taxon>
        <taxon>Magnoliopsida</taxon>
        <taxon>eudicotyledons</taxon>
        <taxon>Gunneridae</taxon>
        <taxon>Pentapetalae</taxon>
        <taxon>rosids</taxon>
        <taxon>malvids</taxon>
        <taxon>Malvales</taxon>
        <taxon>Malvaceae</taxon>
        <taxon>Malvoideae</taxon>
        <taxon>Gossypium</taxon>
    </lineage>
</organism>
<protein>
    <submittedName>
        <fullName evidence="1">Uncharacterized protein</fullName>
    </submittedName>
</protein>
<accession>A0A7J9N3H8</accession>
<feature type="non-terminal residue" evidence="1">
    <location>
        <position position="1"/>
    </location>
</feature>
<dbReference type="Proteomes" id="UP000593576">
    <property type="component" value="Unassembled WGS sequence"/>
</dbReference>
<evidence type="ECO:0000313" key="1">
    <source>
        <dbReference type="EMBL" id="MBA0877873.1"/>
    </source>
</evidence>
<gene>
    <name evidence="1" type="ORF">Goshw_005361</name>
</gene>
<name>A0A7J9N3H8_GOSSC</name>
<evidence type="ECO:0000313" key="2">
    <source>
        <dbReference type="Proteomes" id="UP000593576"/>
    </source>
</evidence>
<dbReference type="EMBL" id="JABFAF010269693">
    <property type="protein sequence ID" value="MBA0877873.1"/>
    <property type="molecule type" value="Genomic_DNA"/>
</dbReference>
<proteinExistence type="predicted"/>
<keyword evidence="2" id="KW-1185">Reference proteome</keyword>
<comment type="caution">
    <text evidence="1">The sequence shown here is derived from an EMBL/GenBank/DDBJ whole genome shotgun (WGS) entry which is preliminary data.</text>
</comment>
<sequence>TDKATLPSFINESENQLLKTRSRTVSTERTILSPFTKEYRVLAAHSGICLFLEAYFLFRNGPSSSSSKYSFNGDPLLAANTGCLLDISDNTCNTQGRVTGIGRVIIMELINMWGRLEPPTEAYRPLTATIAQVIPSIIGGLVGYSVNETLK</sequence>